<keyword evidence="12" id="KW-1185">Reference proteome</keyword>
<comment type="subcellular location">
    <subcellularLocation>
        <location evidence="1">Membrane</location>
        <topology evidence="1">Multi-pass membrane protein</topology>
    </subcellularLocation>
</comment>
<evidence type="ECO:0000313" key="11">
    <source>
        <dbReference type="EMBL" id="TKW53365.1"/>
    </source>
</evidence>
<feature type="transmembrane region" description="Helical" evidence="7">
    <location>
        <begin position="382"/>
        <end position="402"/>
    </location>
</feature>
<feature type="transmembrane region" description="Helical" evidence="7">
    <location>
        <begin position="342"/>
        <end position="362"/>
    </location>
</feature>
<feature type="domain" description="Rhodopsin" evidence="9">
    <location>
        <begin position="363"/>
        <end position="610"/>
    </location>
</feature>
<feature type="transmembrane region" description="Helical" evidence="7">
    <location>
        <begin position="519"/>
        <end position="537"/>
    </location>
</feature>
<evidence type="ECO:0000313" key="12">
    <source>
        <dbReference type="Proteomes" id="UP000310108"/>
    </source>
</evidence>
<keyword evidence="2 7" id="KW-0812">Transmembrane</keyword>
<feature type="signal peptide" evidence="8">
    <location>
        <begin position="1"/>
        <end position="27"/>
    </location>
</feature>
<evidence type="ECO:0000256" key="1">
    <source>
        <dbReference type="ARBA" id="ARBA00004141"/>
    </source>
</evidence>
<dbReference type="Pfam" id="PF23584">
    <property type="entry name" value="DUF7136"/>
    <property type="match status" value="1"/>
</dbReference>
<keyword evidence="3 7" id="KW-1133">Transmembrane helix</keyword>
<evidence type="ECO:0000259" key="10">
    <source>
        <dbReference type="Pfam" id="PF23584"/>
    </source>
</evidence>
<feature type="domain" description="DUF7136" evidence="10">
    <location>
        <begin position="33"/>
        <end position="250"/>
    </location>
</feature>
<evidence type="ECO:0000256" key="3">
    <source>
        <dbReference type="ARBA" id="ARBA00022989"/>
    </source>
</evidence>
<feature type="region of interest" description="Disordered" evidence="6">
    <location>
        <begin position="722"/>
        <end position="743"/>
    </location>
</feature>
<evidence type="ECO:0000256" key="2">
    <source>
        <dbReference type="ARBA" id="ARBA00022692"/>
    </source>
</evidence>
<comment type="caution">
    <text evidence="11">The sequence shown here is derived from an EMBL/GenBank/DDBJ whole genome shotgun (WGS) entry which is preliminary data.</text>
</comment>
<feature type="region of interest" description="Disordered" evidence="6">
    <location>
        <begin position="620"/>
        <end position="641"/>
    </location>
</feature>
<feature type="transmembrane region" description="Helical" evidence="7">
    <location>
        <begin position="586"/>
        <end position="609"/>
    </location>
</feature>
<accession>A0A4U6XCN4</accession>
<evidence type="ECO:0000256" key="8">
    <source>
        <dbReference type="SAM" id="SignalP"/>
    </source>
</evidence>
<evidence type="ECO:0000256" key="7">
    <source>
        <dbReference type="SAM" id="Phobius"/>
    </source>
</evidence>
<feature type="chain" id="PRO_5020468570" description="Integral membrane protein" evidence="8">
    <location>
        <begin position="28"/>
        <end position="757"/>
    </location>
</feature>
<dbReference type="AlphaFoldDB" id="A0A4U6XCN4"/>
<dbReference type="STRING" id="1306861.A0A4U6XCN4"/>
<proteinExistence type="inferred from homology"/>
<feature type="transmembrane region" description="Helical" evidence="7">
    <location>
        <begin position="549"/>
        <end position="566"/>
    </location>
</feature>
<dbReference type="PANTHER" id="PTHR33048">
    <property type="entry name" value="PTH11-LIKE INTEGRAL MEMBRANE PROTEIN (AFU_ORTHOLOGUE AFUA_5G11245)"/>
    <property type="match status" value="1"/>
</dbReference>
<dbReference type="InterPro" id="IPR055560">
    <property type="entry name" value="DUF7136"/>
</dbReference>
<protein>
    <recommendedName>
        <fullName evidence="13">Integral membrane protein</fullName>
    </recommendedName>
</protein>
<dbReference type="Proteomes" id="UP000310108">
    <property type="component" value="Unassembled WGS sequence"/>
</dbReference>
<evidence type="ECO:0000256" key="6">
    <source>
        <dbReference type="SAM" id="MobiDB-lite"/>
    </source>
</evidence>
<dbReference type="EMBL" id="PJEX01000189">
    <property type="protein sequence ID" value="TKW53365.1"/>
    <property type="molecule type" value="Genomic_DNA"/>
</dbReference>
<keyword evidence="8" id="KW-0732">Signal</keyword>
<evidence type="ECO:0000256" key="5">
    <source>
        <dbReference type="ARBA" id="ARBA00038359"/>
    </source>
</evidence>
<comment type="similarity">
    <text evidence="5">Belongs to the SAT4 family.</text>
</comment>
<feature type="transmembrane region" description="Helical" evidence="7">
    <location>
        <begin position="467"/>
        <end position="486"/>
    </location>
</feature>
<dbReference type="Pfam" id="PF20684">
    <property type="entry name" value="Fung_rhodopsin"/>
    <property type="match status" value="1"/>
</dbReference>
<gene>
    <name evidence="11" type="ORF">CTA1_7658</name>
</gene>
<organism evidence="11 12">
    <name type="scientific">Colletotrichum tanaceti</name>
    <dbReference type="NCBI Taxonomy" id="1306861"/>
    <lineage>
        <taxon>Eukaryota</taxon>
        <taxon>Fungi</taxon>
        <taxon>Dikarya</taxon>
        <taxon>Ascomycota</taxon>
        <taxon>Pezizomycotina</taxon>
        <taxon>Sordariomycetes</taxon>
        <taxon>Hypocreomycetidae</taxon>
        <taxon>Glomerellales</taxon>
        <taxon>Glomerellaceae</taxon>
        <taxon>Colletotrichum</taxon>
        <taxon>Colletotrichum destructivum species complex</taxon>
    </lineage>
</organism>
<dbReference type="PANTHER" id="PTHR33048:SF129">
    <property type="entry name" value="INTEGRAL MEMBRANE PROTEIN-RELATED"/>
    <property type="match status" value="1"/>
</dbReference>
<dbReference type="InterPro" id="IPR052337">
    <property type="entry name" value="SAT4-like"/>
</dbReference>
<name>A0A4U6XCN4_9PEZI</name>
<evidence type="ECO:0000256" key="4">
    <source>
        <dbReference type="ARBA" id="ARBA00023136"/>
    </source>
</evidence>
<reference evidence="11 12" key="1">
    <citation type="journal article" date="2019" name="PLoS ONE">
        <title>Comparative genome analysis indicates high evolutionary potential of pathogenicity genes in Colletotrichum tanaceti.</title>
        <authorList>
            <person name="Lelwala R.V."/>
            <person name="Korhonen P.K."/>
            <person name="Young N.D."/>
            <person name="Scott J.B."/>
            <person name="Ades P.A."/>
            <person name="Gasser R.B."/>
            <person name="Taylor P.W.J."/>
        </authorList>
    </citation>
    <scope>NUCLEOTIDE SEQUENCE [LARGE SCALE GENOMIC DNA]</scope>
    <source>
        <strain evidence="11">BRIP57314</strain>
    </source>
</reference>
<feature type="transmembrane region" description="Helical" evidence="7">
    <location>
        <begin position="422"/>
        <end position="447"/>
    </location>
</feature>
<dbReference type="InterPro" id="IPR049326">
    <property type="entry name" value="Rhodopsin_dom_fungi"/>
</dbReference>
<sequence>MRTRSSWRRLLLLLLLAVLAVSRLAAAQLPADGIELDLVFPRAGGRYAETDEGLPVLLSLQNPDVAYHHGWVFSWDVYKKPHAGPPPGRLPSNTIGSRLKNDTTYPENPHLEVAYTGRLDAGDYTFSWTMHTGPWCEVSPSSVEYASSVKVANGTFDFAVDPGAPTPTFTGACPTALGMISYAGLTTYHGLYGGKYDDDDDDVDDPSAVTPCAVTASVTVTPEPCRATVNAAEETSISSRLRWGTYATAATAPAGPSTSSAASPLRMASQDGFTSIIPSPDDPSNLPLVGPSAFVGQPPATQHDYYVVKGLLRMAGMPKADPMMGYFLAAKPPPGYVRETRLPGVLAGLIVVLFAIVVPTAARIGLRLRRGSSMQFGWDDWAISLAALLALVYPVTQIYSLAAGAAAKHVWEVTYEKYDLGVAVAVICKTAFYVAVGMIKLSIAIFVRRLAADRLSLGRRWRVSCDVFVASVVAYVLLAVFFNLFACDPPAAQWDLALRGRLDPMPTCVDPRLQAKMLSGIHVAQGLVLLFVPIVVLWKKVRMQTAKKVRLFAIWTVGGVTVLGGLLRQLRPTMTNDFTWDYVEVLVWTCLDLSLGILTASLPVLDGLLEKYWRKAKSTVTSTHGGGGGLSQGTTTTTTTTTTTKARTWQWLYNTASDTDTDKSRKTTARTSIIASTMARSESSESIVKRDHLQETKCGGGVEMSILCTQEIQVHVSDAVEDVERGPDQPRGPRAPSPFYHNRPEWHDRSHRFCEYK</sequence>
<evidence type="ECO:0000259" key="9">
    <source>
        <dbReference type="Pfam" id="PF20684"/>
    </source>
</evidence>
<keyword evidence="4 7" id="KW-0472">Membrane</keyword>
<dbReference type="GO" id="GO:0016020">
    <property type="term" value="C:membrane"/>
    <property type="evidence" value="ECO:0007669"/>
    <property type="project" value="UniProtKB-SubCell"/>
</dbReference>
<feature type="compositionally biased region" description="Low complexity" evidence="6">
    <location>
        <begin position="632"/>
        <end position="641"/>
    </location>
</feature>
<evidence type="ECO:0008006" key="13">
    <source>
        <dbReference type="Google" id="ProtNLM"/>
    </source>
</evidence>